<organism evidence="5 6">
    <name type="scientific">Mycoplasmopsis edwardii</name>
    <dbReference type="NCBI Taxonomy" id="53558"/>
    <lineage>
        <taxon>Bacteria</taxon>
        <taxon>Bacillati</taxon>
        <taxon>Mycoplasmatota</taxon>
        <taxon>Mycoplasmoidales</taxon>
        <taxon>Metamycoplasmataceae</taxon>
        <taxon>Mycoplasmopsis</taxon>
    </lineage>
</organism>
<accession>A0A3B0PJQ9</accession>
<evidence type="ECO:0000256" key="3">
    <source>
        <dbReference type="SAM" id="Coils"/>
    </source>
</evidence>
<dbReference type="InterPro" id="IPR029063">
    <property type="entry name" value="SAM-dependent_MTases_sf"/>
</dbReference>
<keyword evidence="1 5" id="KW-0808">Transferase</keyword>
<evidence type="ECO:0000256" key="2">
    <source>
        <dbReference type="ARBA" id="ARBA00022691"/>
    </source>
</evidence>
<dbReference type="Pfam" id="PF02475">
    <property type="entry name" value="TRM5-TYW2_MTfase"/>
    <property type="match status" value="1"/>
</dbReference>
<dbReference type="KEGG" id="medw:NCTC10132_00377"/>
<keyword evidence="6" id="KW-1185">Reference proteome</keyword>
<evidence type="ECO:0000259" key="4">
    <source>
        <dbReference type="Pfam" id="PF02475"/>
    </source>
</evidence>
<keyword evidence="2" id="KW-0949">S-adenosyl-L-methionine</keyword>
<dbReference type="SUPFAM" id="SSF53335">
    <property type="entry name" value="S-adenosyl-L-methionine-dependent methyltransferases"/>
    <property type="match status" value="1"/>
</dbReference>
<dbReference type="AlphaFoldDB" id="A0A3B0PJQ9"/>
<feature type="non-terminal residue" evidence="5">
    <location>
        <position position="117"/>
    </location>
</feature>
<sequence>MIKMITNENLKNRKLEKNSLGFDSDLYIYQDKEMFNYSVDTILLGNFIYLNSKIKRTLEIGANNGALSIFVAARNKELKIDAVEIQEKAAELAIENVKLNNLQDQINIINQDFKEFW</sequence>
<keyword evidence="5" id="KW-0489">Methyltransferase</keyword>
<dbReference type="CDD" id="cd02440">
    <property type="entry name" value="AdoMet_MTases"/>
    <property type="match status" value="1"/>
</dbReference>
<name>A0A3B0PJQ9_9BACT</name>
<protein>
    <submittedName>
        <fullName evidence="5">DNA methylase</fullName>
        <ecNumber evidence="5">2.1.1.223</ecNumber>
    </submittedName>
</protein>
<evidence type="ECO:0000313" key="6">
    <source>
        <dbReference type="Proteomes" id="UP000257559"/>
    </source>
</evidence>
<keyword evidence="3" id="KW-0175">Coiled coil</keyword>
<reference evidence="6" key="1">
    <citation type="submission" date="2018-06" db="EMBL/GenBank/DDBJ databases">
        <authorList>
            <consortium name="Pathogen Informatics"/>
        </authorList>
    </citation>
    <scope>NUCLEOTIDE SEQUENCE [LARGE SCALE GENOMIC DNA]</scope>
    <source>
        <strain evidence="6">NCTC10132</strain>
    </source>
</reference>
<dbReference type="Proteomes" id="UP000257559">
    <property type="component" value="Chromosome"/>
</dbReference>
<dbReference type="InterPro" id="IPR056743">
    <property type="entry name" value="TRM5-TYW2-like_MTfase"/>
</dbReference>
<dbReference type="InterPro" id="IPR050210">
    <property type="entry name" value="tRNA_Adenine-N(6)_MTase"/>
</dbReference>
<feature type="domain" description="TRM5/TYW2-like methyltransferase" evidence="4">
    <location>
        <begin position="58"/>
        <end position="116"/>
    </location>
</feature>
<feature type="coiled-coil region" evidence="3">
    <location>
        <begin position="75"/>
        <end position="112"/>
    </location>
</feature>
<dbReference type="EC" id="2.1.1.223" evidence="5"/>
<proteinExistence type="predicted"/>
<evidence type="ECO:0000256" key="1">
    <source>
        <dbReference type="ARBA" id="ARBA00022679"/>
    </source>
</evidence>
<dbReference type="GO" id="GO:0032259">
    <property type="term" value="P:methylation"/>
    <property type="evidence" value="ECO:0007669"/>
    <property type="project" value="UniProtKB-KW"/>
</dbReference>
<gene>
    <name evidence="5" type="primary">yfiC</name>
    <name evidence="5" type="ORF">NCTC10132_00377</name>
</gene>
<dbReference type="PANTHER" id="PTHR47739">
    <property type="entry name" value="TRNA1(VAL) (ADENINE(37)-N6)-METHYLTRANSFERASE"/>
    <property type="match status" value="1"/>
</dbReference>
<dbReference type="Gene3D" id="3.40.50.150">
    <property type="entry name" value="Vaccinia Virus protein VP39"/>
    <property type="match status" value="1"/>
</dbReference>
<dbReference type="EMBL" id="LS991951">
    <property type="protein sequence ID" value="SYV97022.1"/>
    <property type="molecule type" value="Genomic_DNA"/>
</dbReference>
<dbReference type="PANTHER" id="PTHR47739:SF1">
    <property type="entry name" value="TRNA1(VAL) (ADENINE(37)-N6)-METHYLTRANSFERASE"/>
    <property type="match status" value="1"/>
</dbReference>
<evidence type="ECO:0000313" key="5">
    <source>
        <dbReference type="EMBL" id="SYV97022.1"/>
    </source>
</evidence>
<dbReference type="GO" id="GO:0008168">
    <property type="term" value="F:methyltransferase activity"/>
    <property type="evidence" value="ECO:0007669"/>
    <property type="project" value="UniProtKB-KW"/>
</dbReference>